<reference evidence="1" key="1">
    <citation type="submission" date="2007-11" db="EMBL/GenBank/DDBJ databases">
        <authorList>
            <person name="Fulton L."/>
            <person name="Clifton S."/>
            <person name="Fulton B."/>
            <person name="Xu J."/>
            <person name="Minx P."/>
            <person name="Pepin K.H."/>
            <person name="Johnson M."/>
            <person name="Thiruvilangam P."/>
            <person name="Bhonagiri V."/>
            <person name="Nash W.E."/>
            <person name="Mardis E.R."/>
            <person name="Wilson R.K."/>
        </authorList>
    </citation>
    <scope>NUCLEOTIDE SEQUENCE [LARGE SCALE GENOMIC DNA]</scope>
    <source>
        <strain evidence="1">DSM 17241</strain>
    </source>
</reference>
<sequence length="50" mass="6177">MRWENAKGVIKELIQFCKSRNEKDKPLKNRRPRCKPRERRYNRKMCLGTN</sequence>
<protein>
    <submittedName>
        <fullName evidence="1">Uncharacterized protein</fullName>
    </submittedName>
</protein>
<keyword evidence="2" id="KW-1185">Reference proteome</keyword>
<dbReference type="AlphaFoldDB" id="B0P7V3"/>
<reference evidence="1" key="2">
    <citation type="submission" date="2013-09" db="EMBL/GenBank/DDBJ databases">
        <title>Draft genome sequence of Anaerotruncus colihominis(DSM 17241).</title>
        <authorList>
            <person name="Sudarsanam P."/>
            <person name="Ley R."/>
            <person name="Guruge J."/>
            <person name="Turnbaugh P.J."/>
            <person name="Mahowald M."/>
            <person name="Liep D."/>
            <person name="Gordon J."/>
        </authorList>
    </citation>
    <scope>NUCLEOTIDE SEQUENCE</scope>
    <source>
        <strain evidence="1">DSM 17241</strain>
    </source>
</reference>
<name>B0P7V3_9FIRM</name>
<gene>
    <name evidence="1" type="ORF">ANACOL_00842</name>
</gene>
<comment type="caution">
    <text evidence="1">The sequence shown here is derived from an EMBL/GenBank/DDBJ whole genome shotgun (WGS) entry which is preliminary data.</text>
</comment>
<dbReference type="Proteomes" id="UP000003803">
    <property type="component" value="Unassembled WGS sequence"/>
</dbReference>
<accession>B0P7V3</accession>
<dbReference type="EMBL" id="ABGD02000006">
    <property type="protein sequence ID" value="EDS12606.1"/>
    <property type="molecule type" value="Genomic_DNA"/>
</dbReference>
<evidence type="ECO:0000313" key="1">
    <source>
        <dbReference type="EMBL" id="EDS12606.1"/>
    </source>
</evidence>
<evidence type="ECO:0000313" key="2">
    <source>
        <dbReference type="Proteomes" id="UP000003803"/>
    </source>
</evidence>
<dbReference type="HOGENOM" id="CLU_3113893_0_0_9"/>
<proteinExistence type="predicted"/>
<organism evidence="1 2">
    <name type="scientific">Anaerotruncus colihominis DSM 17241</name>
    <dbReference type="NCBI Taxonomy" id="445972"/>
    <lineage>
        <taxon>Bacteria</taxon>
        <taxon>Bacillati</taxon>
        <taxon>Bacillota</taxon>
        <taxon>Clostridia</taxon>
        <taxon>Eubacteriales</taxon>
        <taxon>Oscillospiraceae</taxon>
        <taxon>Anaerotruncus</taxon>
    </lineage>
</organism>